<dbReference type="GO" id="GO:0004301">
    <property type="term" value="F:epoxide hydrolase activity"/>
    <property type="evidence" value="ECO:0007669"/>
    <property type="project" value="TreeGrafter"/>
</dbReference>
<accession>A0A9W9CK53</accession>
<dbReference type="InterPro" id="IPR000639">
    <property type="entry name" value="Epox_hydrolase-like"/>
</dbReference>
<dbReference type="PANTHER" id="PTHR21661">
    <property type="entry name" value="EPOXIDE HYDROLASE 1-RELATED"/>
    <property type="match status" value="1"/>
</dbReference>
<feature type="domain" description="Epoxide hydrolase N-terminal" evidence="4">
    <location>
        <begin position="10"/>
        <end position="117"/>
    </location>
</feature>
<feature type="active site" description="Proton donor" evidence="3">
    <location>
        <position position="303"/>
    </location>
</feature>
<dbReference type="PANTHER" id="PTHR21661:SF39">
    <property type="entry name" value="HYDROLASE, PUTATIVE (AFU_ORTHOLOGUE AFUA_3G08960)-RELATED"/>
    <property type="match status" value="1"/>
</dbReference>
<dbReference type="InterPro" id="IPR010497">
    <property type="entry name" value="Epoxide_hydro_N"/>
</dbReference>
<evidence type="ECO:0000256" key="1">
    <source>
        <dbReference type="ARBA" id="ARBA00010088"/>
    </source>
</evidence>
<keyword evidence="2" id="KW-0378">Hydrolase</keyword>
<dbReference type="Gene3D" id="3.40.50.1820">
    <property type="entry name" value="alpha/beta hydrolase"/>
    <property type="match status" value="1"/>
</dbReference>
<comment type="caution">
    <text evidence="5">The sequence shown here is derived from an EMBL/GenBank/DDBJ whole genome shotgun (WGS) entry which is preliminary data.</text>
</comment>
<proteinExistence type="inferred from homology"/>
<protein>
    <recommendedName>
        <fullName evidence="4">Epoxide hydrolase N-terminal domain-containing protein</fullName>
    </recommendedName>
</protein>
<dbReference type="EMBL" id="JAPEUY010000014">
    <property type="protein sequence ID" value="KAJ4366377.1"/>
    <property type="molecule type" value="Genomic_DNA"/>
</dbReference>
<keyword evidence="6" id="KW-1185">Reference proteome</keyword>
<feature type="active site" description="Nucleophile" evidence="3">
    <location>
        <position position="184"/>
    </location>
</feature>
<comment type="similarity">
    <text evidence="1">Belongs to the peptidase S33 family.</text>
</comment>
<gene>
    <name evidence="5" type="ORF">N0V83_008013</name>
</gene>
<name>A0A9W9CK53_9PLEO</name>
<evidence type="ECO:0000256" key="3">
    <source>
        <dbReference type="PIRSR" id="PIRSR001112-1"/>
    </source>
</evidence>
<evidence type="ECO:0000313" key="5">
    <source>
        <dbReference type="EMBL" id="KAJ4366377.1"/>
    </source>
</evidence>
<dbReference type="AlphaFoldDB" id="A0A9W9CK53"/>
<dbReference type="SUPFAM" id="SSF53474">
    <property type="entry name" value="alpha/beta-Hydrolases"/>
    <property type="match status" value="1"/>
</dbReference>
<dbReference type="Pfam" id="PF06441">
    <property type="entry name" value="EHN"/>
    <property type="match status" value="1"/>
</dbReference>
<dbReference type="GO" id="GO:0097176">
    <property type="term" value="P:epoxide metabolic process"/>
    <property type="evidence" value="ECO:0007669"/>
    <property type="project" value="TreeGrafter"/>
</dbReference>
<evidence type="ECO:0000259" key="4">
    <source>
        <dbReference type="Pfam" id="PF06441"/>
    </source>
</evidence>
<dbReference type="InterPro" id="IPR016292">
    <property type="entry name" value="Epoxide_hydrolase"/>
</dbReference>
<dbReference type="PRINTS" id="PR00412">
    <property type="entry name" value="EPOXHYDRLASE"/>
</dbReference>
<sequence length="379" mass="43550">MSYSPPSSAKPFTLSVSDQDLSEWRQLLQLSKLGPDTYEGRQQDRRFGLSDKWLSETKDYWLNAYDWRAQEKHINSFPNYKMQIEDIDLHFVALFSEKKDAIPIVFMHGWPGSFLEFLPMLGLIKEQCSAKDLPYHIVVPSLPGYTLSSGPPLDKNYSMKDSARIMNKLMVNLGFDKYIAEGGDVGSWEARILCEEYDACVGMHVTMYSTNDQPDEGTLSPLEKAAWERAMKWRATGTAYAQEHSTRPSTIGHVLSSNPLALLAWIGEKFLEWTDEDPPLDWILTNISLYWFTSSLPRSLYPYREIMAPGGYPFEHAKKPTGFSFFPYELLPGIKEVIEKSANLVYYKQHKRGGHFAALERPKELWGDVEEFVREAWKV</sequence>
<feature type="active site" description="Proton acceptor" evidence="3">
    <location>
        <position position="355"/>
    </location>
</feature>
<dbReference type="InterPro" id="IPR029058">
    <property type="entry name" value="AB_hydrolase_fold"/>
</dbReference>
<reference evidence="5" key="1">
    <citation type="submission" date="2022-10" db="EMBL/GenBank/DDBJ databases">
        <title>Tapping the CABI collections for fungal endophytes: first genome assemblies for Collariella, Neodidymelliopsis, Ascochyta clinopodiicola, Didymella pomorum, Didymosphaeria variabile, Neocosmospora piperis and Neocucurbitaria cava.</title>
        <authorList>
            <person name="Hill R."/>
        </authorList>
    </citation>
    <scope>NUCLEOTIDE SEQUENCE</scope>
    <source>
        <strain evidence="5">IMI 356814</strain>
    </source>
</reference>
<dbReference type="OrthoDB" id="7130006at2759"/>
<dbReference type="Proteomes" id="UP001140560">
    <property type="component" value="Unassembled WGS sequence"/>
</dbReference>
<dbReference type="PIRSF" id="PIRSF001112">
    <property type="entry name" value="Epoxide_hydrolase"/>
    <property type="match status" value="1"/>
</dbReference>
<evidence type="ECO:0000256" key="2">
    <source>
        <dbReference type="ARBA" id="ARBA00022801"/>
    </source>
</evidence>
<evidence type="ECO:0000313" key="6">
    <source>
        <dbReference type="Proteomes" id="UP001140560"/>
    </source>
</evidence>
<organism evidence="5 6">
    <name type="scientific">Neocucurbitaria cava</name>
    <dbReference type="NCBI Taxonomy" id="798079"/>
    <lineage>
        <taxon>Eukaryota</taxon>
        <taxon>Fungi</taxon>
        <taxon>Dikarya</taxon>
        <taxon>Ascomycota</taxon>
        <taxon>Pezizomycotina</taxon>
        <taxon>Dothideomycetes</taxon>
        <taxon>Pleosporomycetidae</taxon>
        <taxon>Pleosporales</taxon>
        <taxon>Pleosporineae</taxon>
        <taxon>Cucurbitariaceae</taxon>
        <taxon>Neocucurbitaria</taxon>
    </lineage>
</organism>